<name>A0A7J7KZ22_9MAGN</name>
<dbReference type="InterPro" id="IPR053151">
    <property type="entry name" value="RNase_H-like"/>
</dbReference>
<sequence>MWSGIRSLYSDAVNNSIWMSGFGDKVDAWRDNWTGLGALKDLPNLAHIRWKGMQHKVSDFLENGTWNLALKFSKSWTLQSSYMEDLWVNGVLACIQSIWLCRNKITHNEPVPTLRQTKYNILKAIYESLNSIGSMRNNQNELGLLFRPQVPLKPRKPPRIRPCTWELPCLNEVKINCDGSSLGNPGNAGTGAVFREHPGSVLGILVENIGASTSYYAECCSIVSSLFTALEQGWLKIFLVSNSKTAIIAFQQKKVPWQLQAKRDYISTKLLVRLKHTWKECNFSADDSANRAARLHPFTKEWFQGKPAFLKMLEVPYTEYYRFD</sequence>
<dbReference type="PANTHER" id="PTHR47723">
    <property type="entry name" value="OS05G0353850 PROTEIN"/>
    <property type="match status" value="1"/>
</dbReference>
<dbReference type="OrthoDB" id="1305532at2759"/>
<evidence type="ECO:0000313" key="2">
    <source>
        <dbReference type="EMBL" id="KAF6135534.1"/>
    </source>
</evidence>
<comment type="caution">
    <text evidence="2">The sequence shown here is derived from an EMBL/GenBank/DDBJ whole genome shotgun (WGS) entry which is preliminary data.</text>
</comment>
<dbReference type="EMBL" id="JACGCM010002784">
    <property type="protein sequence ID" value="KAF6135534.1"/>
    <property type="molecule type" value="Genomic_DNA"/>
</dbReference>
<feature type="domain" description="RNase H type-1" evidence="1">
    <location>
        <begin position="176"/>
        <end position="292"/>
    </location>
</feature>
<evidence type="ECO:0000313" key="3">
    <source>
        <dbReference type="Proteomes" id="UP000541444"/>
    </source>
</evidence>
<dbReference type="SUPFAM" id="SSF53098">
    <property type="entry name" value="Ribonuclease H-like"/>
    <property type="match status" value="1"/>
</dbReference>
<dbReference type="InterPro" id="IPR012337">
    <property type="entry name" value="RNaseH-like_sf"/>
</dbReference>
<dbReference type="InterPro" id="IPR002156">
    <property type="entry name" value="RNaseH_domain"/>
</dbReference>
<dbReference type="PANTHER" id="PTHR47723:SF23">
    <property type="entry name" value="REVERSE TRANSCRIPTASE-LIKE PROTEIN"/>
    <property type="match status" value="1"/>
</dbReference>
<dbReference type="AlphaFoldDB" id="A0A7J7KZ22"/>
<organism evidence="2 3">
    <name type="scientific">Kingdonia uniflora</name>
    <dbReference type="NCBI Taxonomy" id="39325"/>
    <lineage>
        <taxon>Eukaryota</taxon>
        <taxon>Viridiplantae</taxon>
        <taxon>Streptophyta</taxon>
        <taxon>Embryophyta</taxon>
        <taxon>Tracheophyta</taxon>
        <taxon>Spermatophyta</taxon>
        <taxon>Magnoliopsida</taxon>
        <taxon>Ranunculales</taxon>
        <taxon>Circaeasteraceae</taxon>
        <taxon>Kingdonia</taxon>
    </lineage>
</organism>
<dbReference type="Gene3D" id="3.30.420.10">
    <property type="entry name" value="Ribonuclease H-like superfamily/Ribonuclease H"/>
    <property type="match status" value="1"/>
</dbReference>
<dbReference type="InterPro" id="IPR036397">
    <property type="entry name" value="RNaseH_sf"/>
</dbReference>
<dbReference type="InterPro" id="IPR044730">
    <property type="entry name" value="RNase_H-like_dom_plant"/>
</dbReference>
<dbReference type="Pfam" id="PF13456">
    <property type="entry name" value="RVT_3"/>
    <property type="match status" value="1"/>
</dbReference>
<gene>
    <name evidence="2" type="ORF">GIB67_015387</name>
</gene>
<dbReference type="GO" id="GO:0003676">
    <property type="term" value="F:nucleic acid binding"/>
    <property type="evidence" value="ECO:0007669"/>
    <property type="project" value="InterPro"/>
</dbReference>
<reference evidence="2 3" key="1">
    <citation type="journal article" date="2020" name="IScience">
        <title>Genome Sequencing of the Endangered Kingdonia uniflora (Circaeasteraceae, Ranunculales) Reveals Potential Mechanisms of Evolutionary Specialization.</title>
        <authorList>
            <person name="Sun Y."/>
            <person name="Deng T."/>
            <person name="Zhang A."/>
            <person name="Moore M.J."/>
            <person name="Landis J.B."/>
            <person name="Lin N."/>
            <person name="Zhang H."/>
            <person name="Zhang X."/>
            <person name="Huang J."/>
            <person name="Zhang X."/>
            <person name="Sun H."/>
            <person name="Wang H."/>
        </authorList>
    </citation>
    <scope>NUCLEOTIDE SEQUENCE [LARGE SCALE GENOMIC DNA]</scope>
    <source>
        <strain evidence="2">TB1705</strain>
        <tissue evidence="2">Leaf</tissue>
    </source>
</reference>
<dbReference type="Proteomes" id="UP000541444">
    <property type="component" value="Unassembled WGS sequence"/>
</dbReference>
<protein>
    <recommendedName>
        <fullName evidence="1">RNase H type-1 domain-containing protein</fullName>
    </recommendedName>
</protein>
<dbReference type="GO" id="GO:0004523">
    <property type="term" value="F:RNA-DNA hybrid ribonuclease activity"/>
    <property type="evidence" value="ECO:0007669"/>
    <property type="project" value="InterPro"/>
</dbReference>
<keyword evidence="3" id="KW-1185">Reference proteome</keyword>
<proteinExistence type="predicted"/>
<evidence type="ECO:0000259" key="1">
    <source>
        <dbReference type="Pfam" id="PF13456"/>
    </source>
</evidence>
<dbReference type="CDD" id="cd06222">
    <property type="entry name" value="RNase_H_like"/>
    <property type="match status" value="1"/>
</dbReference>
<accession>A0A7J7KZ22</accession>